<evidence type="ECO:0000256" key="3">
    <source>
        <dbReference type="SAM" id="MobiDB-lite"/>
    </source>
</evidence>
<evidence type="ECO:0000259" key="4">
    <source>
        <dbReference type="PROSITE" id="PS50280"/>
    </source>
</evidence>
<reference evidence="6 7" key="1">
    <citation type="submission" date="2020-11" db="EMBL/GenBank/DDBJ databases">
        <title>Kefir isolates.</title>
        <authorList>
            <person name="Marcisauskas S."/>
            <person name="Kim Y."/>
            <person name="Blasche S."/>
        </authorList>
    </citation>
    <scope>NUCLEOTIDE SEQUENCE [LARGE SCALE GENOMIC DNA]</scope>
    <source>
        <strain evidence="6 7">KR</strain>
    </source>
</reference>
<evidence type="ECO:0000256" key="1">
    <source>
        <dbReference type="ARBA" id="ARBA00022694"/>
    </source>
</evidence>
<feature type="compositionally biased region" description="Basic residues" evidence="3">
    <location>
        <begin position="468"/>
        <end position="477"/>
    </location>
</feature>
<dbReference type="InterPro" id="IPR002125">
    <property type="entry name" value="CMP_dCMP_dom"/>
</dbReference>
<dbReference type="CDD" id="cd01285">
    <property type="entry name" value="nucleoside_deaminase"/>
    <property type="match status" value="1"/>
</dbReference>
<dbReference type="GO" id="GO:0052717">
    <property type="term" value="F:tRNA-specific adenosine-34 deaminase activity"/>
    <property type="evidence" value="ECO:0007669"/>
    <property type="project" value="TreeGrafter"/>
</dbReference>
<dbReference type="SUPFAM" id="SSF82199">
    <property type="entry name" value="SET domain"/>
    <property type="match status" value="1"/>
</dbReference>
<dbReference type="InterPro" id="IPR016193">
    <property type="entry name" value="Cytidine_deaminase-like"/>
</dbReference>
<dbReference type="PROSITE" id="PS51747">
    <property type="entry name" value="CYT_DCMP_DEAMINASES_2"/>
    <property type="match status" value="1"/>
</dbReference>
<feature type="compositionally biased region" description="Basic and acidic residues" evidence="3">
    <location>
        <begin position="77"/>
        <end position="102"/>
    </location>
</feature>
<sequence length="745" mass="80310">MPFEPAADNGNSNETIETLLGCRGHDALLSSSSTRSRFQHPEHPVVLAEPPQPPEFDANADLPSLASVALSSGGDDVATRPVEHKLPDPDRGSSTVTHEDHAQQQAVRRAQELAYSYPPPPALGSADDETALPYPPSTPHLTRAPIEIATRDPAVGRGVFATCDIPAGEVIEISPVLVLGEEEYTGRRKGERNSDGELRGVEASQLRGYVFTWGRDGSMAVALGIGSLFNHSTSPNITYSLDYTQYTISYRTAKPIQRGEELCIFYGHSVRFSAAAAEADANAPPPRDNILDDESQSVNDEWGGLGRVGPFESSSETSSTRGEPSSPGGIARAEKLRALKALSPEELAERDNEIIAPTDPEFRWKKVTELIDPEDADLSLCAFGVFSARVSATVFQFVRKHTGRKFNELAHLKRVRPVYQPASNSSTPEPETIALPRQNSGDMGGDGGGPPSPTSSTNGSVTGTRSSGKGKRIRRPRTGPDALQSVLLFPVSSAPPNLAELLQASPVGQALLPEPLPPLYTVEVPAEAAVTDQQAHEWGKVWPVQVMHIREGAKALRKKKGWEKAKLEWIESQAKKVWERALDAGRRGEHPIACRVTDSWYPGFHTSLRPPVTLVTAHDTRASTGNVLTHAASNAIDAVAYLDCQGARPAASVLSPETAFPPYLLTGLSVFLSHEPCLLCAMSLLHSRIKNLFYIKAAPGAGGCGSLYSVHEDRGLNHRFEVYEWDGGDFEGIGAGLQGELRLDP</sequence>
<dbReference type="PANTHER" id="PTHR11079">
    <property type="entry name" value="CYTOSINE DEAMINASE FAMILY MEMBER"/>
    <property type="match status" value="1"/>
</dbReference>
<feature type="region of interest" description="Disordered" evidence="3">
    <location>
        <begin position="31"/>
        <end position="102"/>
    </location>
</feature>
<evidence type="ECO:0000313" key="7">
    <source>
        <dbReference type="Proteomes" id="UP000777482"/>
    </source>
</evidence>
<feature type="domain" description="SET" evidence="4">
    <location>
        <begin position="144"/>
        <end position="267"/>
    </location>
</feature>
<dbReference type="Pfam" id="PF00856">
    <property type="entry name" value="SET"/>
    <property type="match status" value="1"/>
</dbReference>
<feature type="region of interest" description="Disordered" evidence="3">
    <location>
        <begin position="302"/>
        <end position="331"/>
    </location>
</feature>
<comment type="caution">
    <text evidence="6">The sequence shown here is derived from an EMBL/GenBank/DDBJ whole genome shotgun (WGS) entry which is preliminary data.</text>
</comment>
<comment type="similarity">
    <text evidence="2">Belongs to the cytidine and deoxycytidylate deaminase family. ADAT3 subfamily.</text>
</comment>
<feature type="region of interest" description="Disordered" evidence="3">
    <location>
        <begin position="277"/>
        <end position="296"/>
    </location>
</feature>
<dbReference type="AlphaFoldDB" id="A0A9P6VZD4"/>
<dbReference type="GO" id="GO:0008033">
    <property type="term" value="P:tRNA processing"/>
    <property type="evidence" value="ECO:0007669"/>
    <property type="project" value="UniProtKB-KW"/>
</dbReference>
<dbReference type="SUPFAM" id="SSF53927">
    <property type="entry name" value="Cytidine deaminase-like"/>
    <property type="match status" value="1"/>
</dbReference>
<feature type="compositionally biased region" description="Low complexity" evidence="3">
    <location>
        <begin position="312"/>
        <end position="331"/>
    </location>
</feature>
<dbReference type="SMART" id="SM00317">
    <property type="entry name" value="SET"/>
    <property type="match status" value="1"/>
</dbReference>
<dbReference type="GO" id="GO:0005737">
    <property type="term" value="C:cytoplasm"/>
    <property type="evidence" value="ECO:0007669"/>
    <property type="project" value="TreeGrafter"/>
</dbReference>
<evidence type="ECO:0000313" key="6">
    <source>
        <dbReference type="EMBL" id="KAG0657970.1"/>
    </source>
</evidence>
<dbReference type="GO" id="GO:0005634">
    <property type="term" value="C:nucleus"/>
    <property type="evidence" value="ECO:0007669"/>
    <property type="project" value="TreeGrafter"/>
</dbReference>
<feature type="region of interest" description="Disordered" evidence="3">
    <location>
        <begin position="116"/>
        <end position="139"/>
    </location>
</feature>
<feature type="region of interest" description="Disordered" evidence="3">
    <location>
        <begin position="419"/>
        <end position="479"/>
    </location>
</feature>
<accession>A0A9P6VZD4</accession>
<dbReference type="OrthoDB" id="3180714at2759"/>
<name>A0A9P6VZD4_RHOMI</name>
<protein>
    <submittedName>
        <fullName evidence="6">Adenosine deaminase, tRNA-specific 3</fullName>
    </submittedName>
</protein>
<dbReference type="CDD" id="cd10540">
    <property type="entry name" value="SET_SpSet7-like"/>
    <property type="match status" value="1"/>
</dbReference>
<feature type="compositionally biased region" description="Low complexity" evidence="3">
    <location>
        <begin position="454"/>
        <end position="467"/>
    </location>
</feature>
<dbReference type="Proteomes" id="UP000777482">
    <property type="component" value="Unassembled WGS sequence"/>
</dbReference>
<dbReference type="InterPro" id="IPR046341">
    <property type="entry name" value="SET_dom_sf"/>
</dbReference>
<keyword evidence="7" id="KW-1185">Reference proteome</keyword>
<dbReference type="PANTHER" id="PTHR11079:SF156">
    <property type="entry name" value="INACTIVE TRNA-SPECIFIC ADENOSINE DEAMINASE-LIKE PROTEIN 3-RELATED"/>
    <property type="match status" value="1"/>
</dbReference>
<dbReference type="EMBL" id="PUHQ01000073">
    <property type="protein sequence ID" value="KAG0657970.1"/>
    <property type="molecule type" value="Genomic_DNA"/>
</dbReference>
<dbReference type="Gene3D" id="3.40.140.10">
    <property type="entry name" value="Cytidine Deaminase, domain 2"/>
    <property type="match status" value="1"/>
</dbReference>
<evidence type="ECO:0000259" key="5">
    <source>
        <dbReference type="PROSITE" id="PS51747"/>
    </source>
</evidence>
<dbReference type="Gene3D" id="2.170.270.10">
    <property type="entry name" value="SET domain"/>
    <property type="match status" value="1"/>
</dbReference>
<gene>
    <name evidence="6" type="primary">ADAT3</name>
    <name evidence="6" type="ORF">C6P46_006142</name>
</gene>
<organism evidence="6 7">
    <name type="scientific">Rhodotorula mucilaginosa</name>
    <name type="common">Yeast</name>
    <name type="synonym">Rhodotorula rubra</name>
    <dbReference type="NCBI Taxonomy" id="5537"/>
    <lineage>
        <taxon>Eukaryota</taxon>
        <taxon>Fungi</taxon>
        <taxon>Dikarya</taxon>
        <taxon>Basidiomycota</taxon>
        <taxon>Pucciniomycotina</taxon>
        <taxon>Microbotryomycetes</taxon>
        <taxon>Sporidiobolales</taxon>
        <taxon>Sporidiobolaceae</taxon>
        <taxon>Rhodotorula</taxon>
    </lineage>
</organism>
<feature type="domain" description="CMP/dCMP-type deaminase" evidence="5">
    <location>
        <begin position="572"/>
        <end position="723"/>
    </location>
</feature>
<evidence type="ECO:0000256" key="2">
    <source>
        <dbReference type="ARBA" id="ARBA00038160"/>
    </source>
</evidence>
<proteinExistence type="inferred from homology"/>
<keyword evidence="1" id="KW-0819">tRNA processing</keyword>
<dbReference type="InterPro" id="IPR001214">
    <property type="entry name" value="SET_dom"/>
</dbReference>
<dbReference type="PROSITE" id="PS50280">
    <property type="entry name" value="SET"/>
    <property type="match status" value="1"/>
</dbReference>